<reference evidence="2" key="1">
    <citation type="journal article" date="2013" name="BMC Genomics">
        <title>Unscrambling butterfly oogenesis.</title>
        <authorList>
            <person name="Carter J.M."/>
            <person name="Baker S.C."/>
            <person name="Pink R."/>
            <person name="Carter D.R."/>
            <person name="Collins A."/>
            <person name="Tomlin J."/>
            <person name="Gibbs M."/>
            <person name="Breuker C.J."/>
        </authorList>
    </citation>
    <scope>NUCLEOTIDE SEQUENCE</scope>
    <source>
        <tissue evidence="2">Ovary</tissue>
    </source>
</reference>
<sequence length="105" mass="11568">MFRAPAMLMPHESTVAHEQRFTVDTPTIDRSRHPSSQRMYIDRSFATVGVVEESNEVVAAPDNTDGKSAAAGASVPHARPETPQRLTHTHDEDCSDDEDVSKAHK</sequence>
<dbReference type="EMBL" id="GAIX01004793">
    <property type="protein sequence ID" value="JAA87767.1"/>
    <property type="molecule type" value="Transcribed_RNA"/>
</dbReference>
<dbReference type="AlphaFoldDB" id="S4PXM2"/>
<evidence type="ECO:0000256" key="1">
    <source>
        <dbReference type="SAM" id="MobiDB-lite"/>
    </source>
</evidence>
<evidence type="ECO:0000313" key="2">
    <source>
        <dbReference type="EMBL" id="JAA87767.1"/>
    </source>
</evidence>
<organism evidence="2">
    <name type="scientific">Pararge aegeria</name>
    <name type="common">speckled wood butterfly</name>
    <dbReference type="NCBI Taxonomy" id="116150"/>
    <lineage>
        <taxon>Eukaryota</taxon>
        <taxon>Metazoa</taxon>
        <taxon>Ecdysozoa</taxon>
        <taxon>Arthropoda</taxon>
        <taxon>Hexapoda</taxon>
        <taxon>Insecta</taxon>
        <taxon>Pterygota</taxon>
        <taxon>Neoptera</taxon>
        <taxon>Endopterygota</taxon>
        <taxon>Lepidoptera</taxon>
        <taxon>Glossata</taxon>
        <taxon>Ditrysia</taxon>
        <taxon>Papilionoidea</taxon>
        <taxon>Nymphalidae</taxon>
        <taxon>Satyrinae</taxon>
        <taxon>Satyrini</taxon>
        <taxon>Parargina</taxon>
        <taxon>Pararge</taxon>
    </lineage>
</organism>
<proteinExistence type="predicted"/>
<reference evidence="2" key="2">
    <citation type="submission" date="2013-05" db="EMBL/GenBank/DDBJ databases">
        <authorList>
            <person name="Carter J.-M."/>
            <person name="Baker S.C."/>
            <person name="Pink R."/>
            <person name="Carter D.R.F."/>
            <person name="Collins A."/>
            <person name="Tomlin J."/>
            <person name="Gibbs M."/>
            <person name="Breuker C.J."/>
        </authorList>
    </citation>
    <scope>NUCLEOTIDE SEQUENCE</scope>
    <source>
        <tissue evidence="2">Ovary</tissue>
    </source>
</reference>
<feature type="region of interest" description="Disordered" evidence="1">
    <location>
        <begin position="58"/>
        <end position="105"/>
    </location>
</feature>
<protein>
    <submittedName>
        <fullName evidence="2">Cytosolic purine 5'-nucleotidase</fullName>
    </submittedName>
</protein>
<name>S4PXM2_9NEOP</name>
<feature type="compositionally biased region" description="Basic and acidic residues" evidence="1">
    <location>
        <begin position="78"/>
        <end position="92"/>
    </location>
</feature>
<accession>S4PXM2</accession>